<dbReference type="EMBL" id="KL367743">
    <property type="protein sequence ID" value="KFD59760.1"/>
    <property type="molecule type" value="Genomic_DNA"/>
</dbReference>
<feature type="region of interest" description="Disordered" evidence="1">
    <location>
        <begin position="1"/>
        <end position="24"/>
    </location>
</feature>
<proteinExistence type="predicted"/>
<dbReference type="Proteomes" id="UP000030758">
    <property type="component" value="Unassembled WGS sequence"/>
</dbReference>
<evidence type="ECO:0000313" key="2">
    <source>
        <dbReference type="EMBL" id="KFD59760.1"/>
    </source>
</evidence>
<protein>
    <recommendedName>
        <fullName evidence="3">Peptidase A2 domain-containing protein</fullName>
    </recommendedName>
</protein>
<dbReference type="AlphaFoldDB" id="A0A085MRB4"/>
<reference evidence="2" key="1">
    <citation type="journal article" date="2014" name="Nat. Genet.">
        <title>Genome and transcriptome of the porcine whipworm Trichuris suis.</title>
        <authorList>
            <person name="Jex A.R."/>
            <person name="Nejsum P."/>
            <person name="Schwarz E.M."/>
            <person name="Hu L."/>
            <person name="Young N.D."/>
            <person name="Hall R.S."/>
            <person name="Korhonen P.K."/>
            <person name="Liao S."/>
            <person name="Thamsborg S."/>
            <person name="Xia J."/>
            <person name="Xu P."/>
            <person name="Wang S."/>
            <person name="Scheerlinck J.P."/>
            <person name="Hofmann A."/>
            <person name="Sternberg P.W."/>
            <person name="Wang J."/>
            <person name="Gasser R.B."/>
        </authorList>
    </citation>
    <scope>NUCLEOTIDE SEQUENCE [LARGE SCALE GENOMIC DNA]</scope>
    <source>
        <strain evidence="2">DCEP-RM93F</strain>
    </source>
</reference>
<evidence type="ECO:0000256" key="1">
    <source>
        <dbReference type="SAM" id="MobiDB-lite"/>
    </source>
</evidence>
<gene>
    <name evidence="2" type="ORF">M514_28057</name>
</gene>
<name>A0A085MRB4_9BILA</name>
<organism evidence="2">
    <name type="scientific">Trichuris suis</name>
    <name type="common">pig whipworm</name>
    <dbReference type="NCBI Taxonomy" id="68888"/>
    <lineage>
        <taxon>Eukaryota</taxon>
        <taxon>Metazoa</taxon>
        <taxon>Ecdysozoa</taxon>
        <taxon>Nematoda</taxon>
        <taxon>Enoplea</taxon>
        <taxon>Dorylaimia</taxon>
        <taxon>Trichinellida</taxon>
        <taxon>Trichuridae</taxon>
        <taxon>Trichuris</taxon>
    </lineage>
</organism>
<accession>A0A085MRB4</accession>
<evidence type="ECO:0008006" key="3">
    <source>
        <dbReference type="Google" id="ProtNLM"/>
    </source>
</evidence>
<sequence>MAMGTARIERPRLQTDQCPQGPRIPLSLKPPAGSVEQCTLFGIARSRFTNVLRGITGRKEGYCGSKSNERYRKSYCRRSNQNTQENQIINSVIEDHIATHRRFAIITVANRQICFRIDTVSDVTVLTTNSWKRLDRPRRKMFQEIQSSSTADTQEKIVSGNPVKFLGQLSCAFSFGHRKVEVN</sequence>